<feature type="region of interest" description="Disordered" evidence="1">
    <location>
        <begin position="320"/>
        <end position="378"/>
    </location>
</feature>
<feature type="compositionally biased region" description="Polar residues" evidence="1">
    <location>
        <begin position="360"/>
        <end position="378"/>
    </location>
</feature>
<evidence type="ECO:0008006" key="4">
    <source>
        <dbReference type="Google" id="ProtNLM"/>
    </source>
</evidence>
<sequence length="406" mass="45220">MPPPTVPYNGFTLAQTQAIWGELDRMQTAHDADLQCAQQEIHDQQQQFNCMNQLANAQQTEITRLAGLLQNYQAIQHAAPGAAAIEKKIIGVKDPGEFHGEPGNFAPWRSRVRLWLHANNAALTTNFDCSSAILTRMKGRIPAKWARYHIGQFESGALPWPTPEDIMQQISDAFLPSTTKEWSRKKVVSLAMGNRRVEEWLTEFYILKEQGNMEDAHAIDLLIKNMSPVIRVEVFRGGHQHLPRFNNLFNKVKEIGVRVEEYDITMGKQRVNFELGLTSNGVTAGRGEPMEIGAAPQASSSQGPRGGCFTCQGPHFTRDCPQRKNGGGGGARGGESCPQGAAGHHTRALYNPETGRMEEQPQTAGAPQNWSPEYTPTPLKWQTATKDMDFEAARAYFRDYDFLNGQ</sequence>
<comment type="caution">
    <text evidence="2">The sequence shown here is derived from an EMBL/GenBank/DDBJ whole genome shotgun (WGS) entry which is preliminary data.</text>
</comment>
<organism evidence="2 3">
    <name type="scientific">Coniophora puteana (strain RWD-64-598)</name>
    <name type="common">Brown rot fungus</name>
    <dbReference type="NCBI Taxonomy" id="741705"/>
    <lineage>
        <taxon>Eukaryota</taxon>
        <taxon>Fungi</taxon>
        <taxon>Dikarya</taxon>
        <taxon>Basidiomycota</taxon>
        <taxon>Agaricomycotina</taxon>
        <taxon>Agaricomycetes</taxon>
        <taxon>Agaricomycetidae</taxon>
        <taxon>Boletales</taxon>
        <taxon>Coniophorineae</taxon>
        <taxon>Coniophoraceae</taxon>
        <taxon>Coniophora</taxon>
    </lineage>
</organism>
<evidence type="ECO:0000256" key="1">
    <source>
        <dbReference type="SAM" id="MobiDB-lite"/>
    </source>
</evidence>
<dbReference type="GeneID" id="19203841"/>
<evidence type="ECO:0000313" key="2">
    <source>
        <dbReference type="EMBL" id="EIW76787.1"/>
    </source>
</evidence>
<proteinExistence type="predicted"/>
<name>A0A5M3MCR9_CONPW</name>
<dbReference type="RefSeq" id="XP_007773125.1">
    <property type="nucleotide sequence ID" value="XM_007774935.1"/>
</dbReference>
<keyword evidence="3" id="KW-1185">Reference proteome</keyword>
<dbReference type="KEGG" id="cput:CONPUDRAFT_157945"/>
<reference evidence="3" key="1">
    <citation type="journal article" date="2012" name="Science">
        <title>The Paleozoic origin of enzymatic lignin decomposition reconstructed from 31 fungal genomes.</title>
        <authorList>
            <person name="Floudas D."/>
            <person name="Binder M."/>
            <person name="Riley R."/>
            <person name="Barry K."/>
            <person name="Blanchette R.A."/>
            <person name="Henrissat B."/>
            <person name="Martinez A.T."/>
            <person name="Otillar R."/>
            <person name="Spatafora J.W."/>
            <person name="Yadav J.S."/>
            <person name="Aerts A."/>
            <person name="Benoit I."/>
            <person name="Boyd A."/>
            <person name="Carlson A."/>
            <person name="Copeland A."/>
            <person name="Coutinho P.M."/>
            <person name="de Vries R.P."/>
            <person name="Ferreira P."/>
            <person name="Findley K."/>
            <person name="Foster B."/>
            <person name="Gaskell J."/>
            <person name="Glotzer D."/>
            <person name="Gorecki P."/>
            <person name="Heitman J."/>
            <person name="Hesse C."/>
            <person name="Hori C."/>
            <person name="Igarashi K."/>
            <person name="Jurgens J.A."/>
            <person name="Kallen N."/>
            <person name="Kersten P."/>
            <person name="Kohler A."/>
            <person name="Kuees U."/>
            <person name="Kumar T.K.A."/>
            <person name="Kuo A."/>
            <person name="LaButti K."/>
            <person name="Larrondo L.F."/>
            <person name="Lindquist E."/>
            <person name="Ling A."/>
            <person name="Lombard V."/>
            <person name="Lucas S."/>
            <person name="Lundell T."/>
            <person name="Martin R."/>
            <person name="McLaughlin D.J."/>
            <person name="Morgenstern I."/>
            <person name="Morin E."/>
            <person name="Murat C."/>
            <person name="Nagy L.G."/>
            <person name="Nolan M."/>
            <person name="Ohm R.A."/>
            <person name="Patyshakuliyeva A."/>
            <person name="Rokas A."/>
            <person name="Ruiz-Duenas F.J."/>
            <person name="Sabat G."/>
            <person name="Salamov A."/>
            <person name="Samejima M."/>
            <person name="Schmutz J."/>
            <person name="Slot J.C."/>
            <person name="St John F."/>
            <person name="Stenlid J."/>
            <person name="Sun H."/>
            <person name="Sun S."/>
            <person name="Syed K."/>
            <person name="Tsang A."/>
            <person name="Wiebenga A."/>
            <person name="Young D."/>
            <person name="Pisabarro A."/>
            <person name="Eastwood D.C."/>
            <person name="Martin F."/>
            <person name="Cullen D."/>
            <person name="Grigoriev I.V."/>
            <person name="Hibbett D.S."/>
        </authorList>
    </citation>
    <scope>NUCLEOTIDE SEQUENCE [LARGE SCALE GENOMIC DNA]</scope>
    <source>
        <strain evidence="3">RWD-64-598 SS2</strain>
    </source>
</reference>
<gene>
    <name evidence="2" type="ORF">CONPUDRAFT_157945</name>
</gene>
<dbReference type="AlphaFoldDB" id="A0A5M3MCR9"/>
<dbReference type="OrthoDB" id="1939491at2759"/>
<accession>A0A5M3MCR9</accession>
<evidence type="ECO:0000313" key="3">
    <source>
        <dbReference type="Proteomes" id="UP000053558"/>
    </source>
</evidence>
<dbReference type="EMBL" id="JH711585">
    <property type="protein sequence ID" value="EIW76787.1"/>
    <property type="molecule type" value="Genomic_DNA"/>
</dbReference>
<dbReference type="OMA" id="RIPAKWA"/>
<protein>
    <recommendedName>
        <fullName evidence="4">Retrotransposon gag domain-containing protein</fullName>
    </recommendedName>
</protein>
<dbReference type="Proteomes" id="UP000053558">
    <property type="component" value="Unassembled WGS sequence"/>
</dbReference>